<proteinExistence type="predicted"/>
<evidence type="ECO:0000313" key="2">
    <source>
        <dbReference type="Proteomes" id="UP000198417"/>
    </source>
</evidence>
<reference evidence="1 2" key="1">
    <citation type="submission" date="2017-06" db="EMBL/GenBank/DDBJ databases">
        <authorList>
            <person name="Kim H.J."/>
            <person name="Triplett B.A."/>
        </authorList>
    </citation>
    <scope>NUCLEOTIDE SEQUENCE [LARGE SCALE GENOMIC DNA]</scope>
    <source>
        <strain evidence="1 2">DSM 29052</strain>
    </source>
</reference>
<sequence>MTACLILVNILYAKQPKRECGVVPYPFTCAQPRLCDPPCQAVSASLAAQDMPRLTDSIYAKVETKTL</sequence>
<gene>
    <name evidence="1" type="ORF">SAMN06265370_103239</name>
</gene>
<name>A0A238VWA9_9RHOB</name>
<organism evidence="1 2">
    <name type="scientific">Puniceibacterium sediminis</name>
    <dbReference type="NCBI Taxonomy" id="1608407"/>
    <lineage>
        <taxon>Bacteria</taxon>
        <taxon>Pseudomonadati</taxon>
        <taxon>Pseudomonadota</taxon>
        <taxon>Alphaproteobacteria</taxon>
        <taxon>Rhodobacterales</taxon>
        <taxon>Paracoccaceae</taxon>
        <taxon>Puniceibacterium</taxon>
    </lineage>
</organism>
<dbReference type="EMBL" id="FZNN01000003">
    <property type="protein sequence ID" value="SNR38528.1"/>
    <property type="molecule type" value="Genomic_DNA"/>
</dbReference>
<dbReference type="AlphaFoldDB" id="A0A238VWA9"/>
<evidence type="ECO:0000313" key="1">
    <source>
        <dbReference type="EMBL" id="SNR38528.1"/>
    </source>
</evidence>
<dbReference type="Proteomes" id="UP000198417">
    <property type="component" value="Unassembled WGS sequence"/>
</dbReference>
<accession>A0A238VWA9</accession>
<keyword evidence="2" id="KW-1185">Reference proteome</keyword>
<protein>
    <submittedName>
        <fullName evidence="1">Uncharacterized protein</fullName>
    </submittedName>
</protein>